<evidence type="ECO:0000313" key="8">
    <source>
        <dbReference type="Proteomes" id="UP000601522"/>
    </source>
</evidence>
<comment type="caution">
    <text evidence="7">The sequence shown here is derived from an EMBL/GenBank/DDBJ whole genome shotgun (WGS) entry which is preliminary data.</text>
</comment>
<dbReference type="Proteomes" id="UP000601522">
    <property type="component" value="Unassembled WGS sequence"/>
</dbReference>
<accession>A0A926IMG4</accession>
<proteinExistence type="predicted"/>
<keyword evidence="4" id="KW-0408">Iron</keyword>
<keyword evidence="8" id="KW-1185">Reference proteome</keyword>
<evidence type="ECO:0000313" key="7">
    <source>
        <dbReference type="EMBL" id="MBC8590415.1"/>
    </source>
</evidence>
<keyword evidence="5" id="KW-0411">Iron-sulfur</keyword>
<dbReference type="Gene3D" id="3.20.20.70">
    <property type="entry name" value="Aldolase class I"/>
    <property type="match status" value="1"/>
</dbReference>
<keyword evidence="3" id="KW-0479">Metal-binding</keyword>
<dbReference type="SFLD" id="SFLDG01384">
    <property type="entry name" value="thioether_bond_formation_requi"/>
    <property type="match status" value="1"/>
</dbReference>
<dbReference type="GO" id="GO:0046872">
    <property type="term" value="F:metal ion binding"/>
    <property type="evidence" value="ECO:0007669"/>
    <property type="project" value="UniProtKB-KW"/>
</dbReference>
<comment type="cofactor">
    <cofactor evidence="1">
        <name>[4Fe-4S] cluster</name>
        <dbReference type="ChEBI" id="CHEBI:49883"/>
    </cofactor>
</comment>
<organism evidence="7 8">
    <name type="scientific">Wansuia hejianensis</name>
    <dbReference type="NCBI Taxonomy" id="2763667"/>
    <lineage>
        <taxon>Bacteria</taxon>
        <taxon>Bacillati</taxon>
        <taxon>Bacillota</taxon>
        <taxon>Clostridia</taxon>
        <taxon>Lachnospirales</taxon>
        <taxon>Lachnospiraceae</taxon>
        <taxon>Wansuia</taxon>
    </lineage>
</organism>
<feature type="domain" description="Radical SAM core" evidence="6">
    <location>
        <begin position="93"/>
        <end position="326"/>
    </location>
</feature>
<dbReference type="SFLD" id="SFLDG01386">
    <property type="entry name" value="main_SPASM_domain-containing"/>
    <property type="match status" value="1"/>
</dbReference>
<dbReference type="SFLD" id="SFLDG01067">
    <property type="entry name" value="SPASM/twitch_domain_containing"/>
    <property type="match status" value="1"/>
</dbReference>
<dbReference type="Pfam" id="PF04055">
    <property type="entry name" value="Radical_SAM"/>
    <property type="match status" value="1"/>
</dbReference>
<dbReference type="InterPro" id="IPR007197">
    <property type="entry name" value="rSAM"/>
</dbReference>
<evidence type="ECO:0000256" key="2">
    <source>
        <dbReference type="ARBA" id="ARBA00022691"/>
    </source>
</evidence>
<dbReference type="GO" id="GO:0016491">
    <property type="term" value="F:oxidoreductase activity"/>
    <property type="evidence" value="ECO:0007669"/>
    <property type="project" value="InterPro"/>
</dbReference>
<dbReference type="InterPro" id="IPR013785">
    <property type="entry name" value="Aldolase_TIM"/>
</dbReference>
<evidence type="ECO:0000256" key="5">
    <source>
        <dbReference type="ARBA" id="ARBA00023014"/>
    </source>
</evidence>
<dbReference type="InterPro" id="IPR058240">
    <property type="entry name" value="rSAM_sf"/>
</dbReference>
<dbReference type="InterPro" id="IPR023867">
    <property type="entry name" value="Sulphatase_maturase_rSAM"/>
</dbReference>
<evidence type="ECO:0000256" key="1">
    <source>
        <dbReference type="ARBA" id="ARBA00001966"/>
    </source>
</evidence>
<gene>
    <name evidence="7" type="primary">scfB</name>
    <name evidence="7" type="ORF">H8689_04645</name>
</gene>
<keyword evidence="2" id="KW-0949">S-adenosyl-L-methionine</keyword>
<reference evidence="7 8" key="1">
    <citation type="submission" date="2020-08" db="EMBL/GenBank/DDBJ databases">
        <title>Genome public.</title>
        <authorList>
            <person name="Liu C."/>
            <person name="Sun Q."/>
        </authorList>
    </citation>
    <scope>NUCLEOTIDE SEQUENCE [LARGE SCALE GENOMIC DNA]</scope>
    <source>
        <strain evidence="7 8">NSJ-26</strain>
    </source>
</reference>
<dbReference type="EMBL" id="JACRTK010000002">
    <property type="protein sequence ID" value="MBC8590415.1"/>
    <property type="molecule type" value="Genomic_DNA"/>
</dbReference>
<dbReference type="NCBIfam" id="TIGR03974">
    <property type="entry name" value="rSAM_six_Cys"/>
    <property type="match status" value="1"/>
</dbReference>
<dbReference type="SUPFAM" id="SSF102114">
    <property type="entry name" value="Radical SAM enzymes"/>
    <property type="match status" value="1"/>
</dbReference>
<dbReference type="InterPro" id="IPR023885">
    <property type="entry name" value="4Fe4S-binding_SPASM_dom"/>
</dbReference>
<dbReference type="SFLD" id="SFLDS00029">
    <property type="entry name" value="Radical_SAM"/>
    <property type="match status" value="1"/>
</dbReference>
<evidence type="ECO:0000256" key="3">
    <source>
        <dbReference type="ARBA" id="ARBA00022723"/>
    </source>
</evidence>
<dbReference type="CDD" id="cd21124">
    <property type="entry name" value="SPASM_CteB-like"/>
    <property type="match status" value="1"/>
</dbReference>
<dbReference type="InterPro" id="IPR024025">
    <property type="entry name" value="SCIFF_rSAM_maturase"/>
</dbReference>
<dbReference type="NCBIfam" id="TIGR04085">
    <property type="entry name" value="rSAM_more_4Fe4S"/>
    <property type="match status" value="1"/>
</dbReference>
<protein>
    <submittedName>
        <fullName evidence="7">Thioether cross-link-forming SCIFF peptide maturase</fullName>
    </submittedName>
</protein>
<dbReference type="PANTHER" id="PTHR43273">
    <property type="entry name" value="ANAEROBIC SULFATASE-MATURATING ENZYME HOMOLOG ASLB-RELATED"/>
    <property type="match status" value="1"/>
</dbReference>
<dbReference type="AlphaFoldDB" id="A0A926IMG4"/>
<evidence type="ECO:0000259" key="6">
    <source>
        <dbReference type="PROSITE" id="PS51918"/>
    </source>
</evidence>
<dbReference type="Pfam" id="PF13186">
    <property type="entry name" value="SPASM"/>
    <property type="match status" value="1"/>
</dbReference>
<dbReference type="PROSITE" id="PS51918">
    <property type="entry name" value="RADICAL_SAM"/>
    <property type="match status" value="1"/>
</dbReference>
<dbReference type="GO" id="GO:0051536">
    <property type="term" value="F:iron-sulfur cluster binding"/>
    <property type="evidence" value="ECO:0007669"/>
    <property type="project" value="UniProtKB-KW"/>
</dbReference>
<dbReference type="PANTHER" id="PTHR43273:SF8">
    <property type="entry name" value="RADICAL SAM DOMAIN PROTEIN"/>
    <property type="match status" value="1"/>
</dbReference>
<dbReference type="CDD" id="cd01335">
    <property type="entry name" value="Radical_SAM"/>
    <property type="match status" value="1"/>
</dbReference>
<evidence type="ECO:0000256" key="4">
    <source>
        <dbReference type="ARBA" id="ARBA00023004"/>
    </source>
</evidence>
<sequence>MIMGKKRIHKFYMNNKYIVLDVNSGSVHVVDKIVYDILEYYETETLDYILSKFTSEYGKKAVIDVYEEITKLKEQGLLYAPEQNLVGLSYNKDNVVKALCLHVAHDCNLKCDYCFAAQGNFKGDRSLMSLETGKRALEFLVENSGNRRNLEVDFFGGEPLMNFQVVKDLVEYGRDLEKKYNKRFRFTITTNGVLLDEDKMDFINENMENIVMSIDGRKEINDNMRKTITGKGSYDIILPKFKAMAEKRKDKDYYIRGTFTNRNIDFSKDIMDFYENGFKSVSVEPVVTSEKEEYALREEHLNRVLEEYEKFSREYINIKKRDKDFNFFHFMIDLTQGPCIIKRTVGCGAGSEYLAITPEGDLYPCHQFVGEKEFNLGNIFEGIKNNTLRKEFKEANIFNKEECNQCWARYYCSGGCHANAYYSNSDLMKPYKLGCEMEKKRIECAISILANLGD</sequence>
<name>A0A926IMG4_9FIRM</name>
<dbReference type="InterPro" id="IPR047602">
    <property type="entry name" value="SPASM_CteB-like"/>
</dbReference>